<keyword evidence="5 9" id="KW-0862">Zinc</keyword>
<dbReference type="InterPro" id="IPR000755">
    <property type="entry name" value="A_A_dipeptidase"/>
</dbReference>
<feature type="binding site" evidence="9">
    <location>
        <position position="148"/>
    </location>
    <ligand>
        <name>Zn(2+)</name>
        <dbReference type="ChEBI" id="CHEBI:29105"/>
        <note>catalytic</note>
    </ligand>
</feature>
<dbReference type="GO" id="GO:0008237">
    <property type="term" value="F:metallopeptidase activity"/>
    <property type="evidence" value="ECO:0007669"/>
    <property type="project" value="UniProtKB-KW"/>
</dbReference>
<evidence type="ECO:0000256" key="3">
    <source>
        <dbReference type="ARBA" id="ARBA00022723"/>
    </source>
</evidence>
<dbReference type="GO" id="GO:0071555">
    <property type="term" value="P:cell wall organization"/>
    <property type="evidence" value="ECO:0007669"/>
    <property type="project" value="UniProtKB-KW"/>
</dbReference>
<feature type="site" description="Transition state stabilizer" evidence="9">
    <location>
        <position position="103"/>
    </location>
</feature>
<dbReference type="Pfam" id="PF01427">
    <property type="entry name" value="Peptidase_M15"/>
    <property type="match status" value="2"/>
</dbReference>
<keyword evidence="6 9" id="KW-0224">Dipeptidase</keyword>
<comment type="catalytic activity">
    <reaction evidence="1 9 10">
        <text>D-alanyl-D-alanine + H2O = 2 D-alanine</text>
        <dbReference type="Rhea" id="RHEA:20661"/>
        <dbReference type="ChEBI" id="CHEBI:15377"/>
        <dbReference type="ChEBI" id="CHEBI:57416"/>
        <dbReference type="ChEBI" id="CHEBI:57822"/>
        <dbReference type="EC" id="3.4.13.22"/>
    </reaction>
</comment>
<dbReference type="SUPFAM" id="SSF55166">
    <property type="entry name" value="Hedgehog/DD-peptidase"/>
    <property type="match status" value="1"/>
</dbReference>
<evidence type="ECO:0000256" key="7">
    <source>
        <dbReference type="ARBA" id="ARBA00023049"/>
    </source>
</evidence>
<dbReference type="EC" id="3.4.13.22" evidence="9 10"/>
<dbReference type="STRING" id="546364.SAMN04489730_0590"/>
<keyword evidence="4 9" id="KW-0378">Hydrolase</keyword>
<evidence type="ECO:0000256" key="8">
    <source>
        <dbReference type="ARBA" id="ARBA00023316"/>
    </source>
</evidence>
<dbReference type="PANTHER" id="PTHR43126">
    <property type="entry name" value="D-ALANYL-D-ALANINE DIPEPTIDASE"/>
    <property type="match status" value="1"/>
</dbReference>
<comment type="function">
    <text evidence="9 10">Catalyzes hydrolysis of the D-alanyl-D-alanine dipeptide.</text>
</comment>
<feature type="signal peptide" evidence="11">
    <location>
        <begin position="1"/>
        <end position="29"/>
    </location>
</feature>
<feature type="chain" id="PRO_5012611306" description="D-alanyl-D-alanine dipeptidase" evidence="11">
    <location>
        <begin position="30"/>
        <end position="263"/>
    </location>
</feature>
<keyword evidence="13" id="KW-1185">Reference proteome</keyword>
<dbReference type="GO" id="GO:0160237">
    <property type="term" value="F:D-Ala-D-Ala dipeptidase activity"/>
    <property type="evidence" value="ECO:0007669"/>
    <property type="project" value="UniProtKB-EC"/>
</dbReference>
<feature type="binding site" evidence="9">
    <location>
        <position position="240"/>
    </location>
    <ligand>
        <name>Zn(2+)</name>
        <dbReference type="ChEBI" id="CHEBI:29105"/>
        <note>catalytic</note>
    </ligand>
</feature>
<evidence type="ECO:0000256" key="4">
    <source>
        <dbReference type="ARBA" id="ARBA00022801"/>
    </source>
</evidence>
<evidence type="ECO:0000256" key="5">
    <source>
        <dbReference type="ARBA" id="ARBA00022833"/>
    </source>
</evidence>
<feature type="binding site" evidence="9">
    <location>
        <position position="155"/>
    </location>
    <ligand>
        <name>Zn(2+)</name>
        <dbReference type="ChEBI" id="CHEBI:29105"/>
        <note>catalytic</note>
    </ligand>
</feature>
<sequence length="263" mass="29581">MPIFSRRVRGWAVTLAALAGLAVPGTAEATPAASRAFVALSDVAPSILQDIRYATDHNFVGRRIDGYLEPTCLLTRQAAEGLRKAQARLLRQGYTLKVYDCYRPQRAVDHFVRWAKDLADEKMKAEFYPDVAKDRLFADGYIAAKSGHSRGSTMDLTLVALPPRFQRPYLPGEPLKPCYAPQHQRFPDNMVDMGTGFDCFDPLAHTDNPAITGVAQRNRQLLKNTMTAAGFHNLPEEWWHYTLDAEPFPDTYFDFPVSRCSVR</sequence>
<proteinExistence type="inferred from homology"/>
<keyword evidence="7 9" id="KW-0482">Metalloprotease</keyword>
<evidence type="ECO:0000256" key="9">
    <source>
        <dbReference type="HAMAP-Rule" id="MF_01924"/>
    </source>
</evidence>
<evidence type="ECO:0000256" key="1">
    <source>
        <dbReference type="ARBA" id="ARBA00001362"/>
    </source>
</evidence>
<dbReference type="GO" id="GO:0008270">
    <property type="term" value="F:zinc ion binding"/>
    <property type="evidence" value="ECO:0007669"/>
    <property type="project" value="UniProtKB-UniRule"/>
</dbReference>
<name>A0A1K1PFJ8_9PSEU</name>
<keyword evidence="11" id="KW-0732">Signal</keyword>
<evidence type="ECO:0000256" key="11">
    <source>
        <dbReference type="SAM" id="SignalP"/>
    </source>
</evidence>
<evidence type="ECO:0000256" key="6">
    <source>
        <dbReference type="ARBA" id="ARBA00022997"/>
    </source>
</evidence>
<dbReference type="HAMAP" id="MF_01924">
    <property type="entry name" value="A_A_dipeptidase"/>
    <property type="match status" value="1"/>
</dbReference>
<dbReference type="Proteomes" id="UP000182740">
    <property type="component" value="Unassembled WGS sequence"/>
</dbReference>
<dbReference type="Gene3D" id="3.30.1380.10">
    <property type="match status" value="1"/>
</dbReference>
<organism evidence="12 13">
    <name type="scientific">Amycolatopsis australiensis</name>
    <dbReference type="NCBI Taxonomy" id="546364"/>
    <lineage>
        <taxon>Bacteria</taxon>
        <taxon>Bacillati</taxon>
        <taxon>Actinomycetota</taxon>
        <taxon>Actinomycetes</taxon>
        <taxon>Pseudonocardiales</taxon>
        <taxon>Pseudonocardiaceae</taxon>
        <taxon>Amycolatopsis</taxon>
    </lineage>
</organism>
<dbReference type="AlphaFoldDB" id="A0A1K1PFJ8"/>
<dbReference type="RefSeq" id="WP_084742726.1">
    <property type="nucleotide sequence ID" value="NZ_FPJG01000006.1"/>
</dbReference>
<evidence type="ECO:0000256" key="2">
    <source>
        <dbReference type="ARBA" id="ARBA00022670"/>
    </source>
</evidence>
<keyword evidence="2 9" id="KW-0645">Protease</keyword>
<dbReference type="EMBL" id="FPJG01000006">
    <property type="protein sequence ID" value="SFW46562.1"/>
    <property type="molecule type" value="Genomic_DNA"/>
</dbReference>
<evidence type="ECO:0000313" key="13">
    <source>
        <dbReference type="Proteomes" id="UP000182740"/>
    </source>
</evidence>
<dbReference type="PIRSF" id="PIRSF026671">
    <property type="entry name" value="AA_dipeptidase"/>
    <property type="match status" value="1"/>
</dbReference>
<accession>A0A1K1PFJ8</accession>
<dbReference type="InterPro" id="IPR009045">
    <property type="entry name" value="Zn_M74/Hedgehog-like"/>
</dbReference>
<gene>
    <name evidence="12" type="ORF">SAMN04489730_0590</name>
</gene>
<reference evidence="13" key="1">
    <citation type="submission" date="2016-11" db="EMBL/GenBank/DDBJ databases">
        <authorList>
            <person name="Varghese N."/>
            <person name="Submissions S."/>
        </authorList>
    </citation>
    <scope>NUCLEOTIDE SEQUENCE [LARGE SCALE GENOMIC DNA]</scope>
    <source>
        <strain evidence="13">DSM 44671</strain>
    </source>
</reference>
<keyword evidence="8 10" id="KW-0961">Cell wall biogenesis/degradation</keyword>
<comment type="similarity">
    <text evidence="9 10">Belongs to the peptidase M15D family.</text>
</comment>
<feature type="active site" description="Proton donor/acceptor" evidence="9">
    <location>
        <position position="237"/>
    </location>
</feature>
<keyword evidence="3 9" id="KW-0479">Metal-binding</keyword>
<evidence type="ECO:0000256" key="10">
    <source>
        <dbReference type="PIRNR" id="PIRNR026671"/>
    </source>
</evidence>
<comment type="cofactor">
    <cofactor evidence="9">
        <name>Zn(2+)</name>
        <dbReference type="ChEBI" id="CHEBI:29105"/>
    </cofactor>
    <text evidence="9">Binds 1 zinc ion per subunit.</text>
</comment>
<dbReference type="PANTHER" id="PTHR43126:SF1">
    <property type="entry name" value="D-ALANYL-D-ALANINE DIPEPTIDASE"/>
    <property type="match status" value="1"/>
</dbReference>
<dbReference type="OrthoDB" id="9801430at2"/>
<dbReference type="CDD" id="cd14817">
    <property type="entry name" value="D-Ala-D-Ala_dipeptidase_VanX"/>
    <property type="match status" value="1"/>
</dbReference>
<evidence type="ECO:0000313" key="12">
    <source>
        <dbReference type="EMBL" id="SFW46562.1"/>
    </source>
</evidence>
<dbReference type="GO" id="GO:0006508">
    <property type="term" value="P:proteolysis"/>
    <property type="evidence" value="ECO:0007669"/>
    <property type="project" value="UniProtKB-KW"/>
</dbReference>
<protein>
    <recommendedName>
        <fullName evidence="9 10">D-alanyl-D-alanine dipeptidase</fullName>
        <shortName evidence="9 10">D-Ala-D-Ala dipeptidase</shortName>
        <ecNumber evidence="9 10">3.4.13.22</ecNumber>
    </recommendedName>
</protein>